<dbReference type="InterPro" id="IPR022519">
    <property type="entry name" value="Gloeo/Verruco_rpt"/>
</dbReference>
<feature type="chain" id="PRO_5012047681" evidence="2">
    <location>
        <begin position="22"/>
        <end position="398"/>
    </location>
</feature>
<evidence type="ECO:0000313" key="3">
    <source>
        <dbReference type="EMBL" id="SHF99828.1"/>
    </source>
</evidence>
<dbReference type="SUPFAM" id="SSF63825">
    <property type="entry name" value="YWTD domain"/>
    <property type="match status" value="1"/>
</dbReference>
<name>A0A1M5G805_FLAJO</name>
<feature type="signal peptide" evidence="2">
    <location>
        <begin position="1"/>
        <end position="21"/>
    </location>
</feature>
<evidence type="ECO:0000313" key="4">
    <source>
        <dbReference type="Proteomes" id="UP000184112"/>
    </source>
</evidence>
<keyword evidence="2" id="KW-0732">Signal</keyword>
<dbReference type="NCBIfam" id="TIGR03803">
    <property type="entry name" value="Gloeo_Verruco"/>
    <property type="match status" value="3"/>
</dbReference>
<accession>A0A1M5G805</accession>
<sequence length="398" mass="42988">MKKTLLIKFMILISIMLFVRCSNDSSETDSNPDSTSPTDTPTNGTPTTGTPTNSVAKFTVLHDFKASTNSSNISSLTYSSGLIYGVANDKLYSIKTDGTAYTILHTFPEYISPCGAPLINNGVIYGMTTFGDGVYKVNIDGSNYKVLHNFTALNANDGIRPFGSLVIYGNTLYGMTLQGGAGKNEYYGTGTIFKVDTDGTNFKVLHSFTTKEDCYPYGSLLINNNILYGMTSSVINGNVPGYGSIFKINMDGTNYTVLHKFTGGKDGGNPKGSLVINGNVLYGMTTPRVGGKGSGNIFKINTDGSGFANLYESNITPSWYGSLTLVGNVIYGLASNYLYSINSDGSGYNQYDWALWTVNVSSEITENGSLIFDGKSFYDVIRSGERRGVLYKFDPPVK</sequence>
<evidence type="ECO:0000256" key="1">
    <source>
        <dbReference type="SAM" id="MobiDB-lite"/>
    </source>
</evidence>
<dbReference type="EMBL" id="FQWH01000001">
    <property type="protein sequence ID" value="SHF99828.1"/>
    <property type="molecule type" value="Genomic_DNA"/>
</dbReference>
<reference evidence="3 4" key="1">
    <citation type="submission" date="2016-11" db="EMBL/GenBank/DDBJ databases">
        <authorList>
            <person name="Jaros S."/>
            <person name="Januszkiewicz K."/>
            <person name="Wedrychowicz H."/>
        </authorList>
    </citation>
    <scope>NUCLEOTIDE SEQUENCE [LARGE SCALE GENOMIC DNA]</scope>
    <source>
        <strain evidence="3 4">DSM 6792</strain>
    </source>
</reference>
<evidence type="ECO:0000256" key="2">
    <source>
        <dbReference type="SAM" id="SignalP"/>
    </source>
</evidence>
<proteinExistence type="predicted"/>
<dbReference type="AlphaFoldDB" id="A0A1M5G805"/>
<organism evidence="3 4">
    <name type="scientific">Flavobacterium johnsoniae</name>
    <name type="common">Cytophaga johnsonae</name>
    <dbReference type="NCBI Taxonomy" id="986"/>
    <lineage>
        <taxon>Bacteria</taxon>
        <taxon>Pseudomonadati</taxon>
        <taxon>Bacteroidota</taxon>
        <taxon>Flavobacteriia</taxon>
        <taxon>Flavobacteriales</taxon>
        <taxon>Flavobacteriaceae</taxon>
        <taxon>Flavobacterium</taxon>
    </lineage>
</organism>
<protein>
    <submittedName>
        <fullName evidence="3">Gloeo_Verruco repeat-containing protein</fullName>
    </submittedName>
</protein>
<feature type="region of interest" description="Disordered" evidence="1">
    <location>
        <begin position="26"/>
        <end position="53"/>
    </location>
</feature>
<dbReference type="RefSeq" id="WP_073407907.1">
    <property type="nucleotide sequence ID" value="NZ_FQWH01000001.1"/>
</dbReference>
<dbReference type="Proteomes" id="UP000184112">
    <property type="component" value="Unassembled WGS sequence"/>
</dbReference>
<gene>
    <name evidence="3" type="ORF">SAMN05444388_101292</name>
</gene>